<keyword evidence="2" id="KW-0813">Transport</keyword>
<accession>A0ABV6YYK8</accession>
<sequence>MCGHKVSATIYFYIGWNMRPERKFFLDKRVRKAMTYALDRKSFVEKAGYGLAIISTGPFLFKSWAYNPRIDPWPFDLDKAAELLHLAGWVDQDGDGILDRAGLKFKFELLLPSGAPTFVQLASIIQANLKNLSIEVIIRVLDWSVYLDKTHRGEFDACLGGWLMGIDPDPYSMWHSSQIGAGNNDIGYVNEEVDRLLIAGRSEFERQKRQKIYWKIHKIIHEEQPCTFIYTKMETYILSKRIQNYEISPFGLFDFFPGQLAWSFE</sequence>
<evidence type="ECO:0000256" key="3">
    <source>
        <dbReference type="ARBA" id="ARBA00022729"/>
    </source>
</evidence>
<dbReference type="Pfam" id="PF00496">
    <property type="entry name" value="SBP_bac_5"/>
    <property type="match status" value="1"/>
</dbReference>
<gene>
    <name evidence="5" type="ORF">ACFL27_13265</name>
</gene>
<evidence type="ECO:0000313" key="5">
    <source>
        <dbReference type="EMBL" id="MFC1851158.1"/>
    </source>
</evidence>
<dbReference type="InterPro" id="IPR000914">
    <property type="entry name" value="SBP_5_dom"/>
</dbReference>
<comment type="similarity">
    <text evidence="1">Belongs to the bacterial solute-binding protein 5 family.</text>
</comment>
<evidence type="ECO:0000256" key="1">
    <source>
        <dbReference type="ARBA" id="ARBA00005695"/>
    </source>
</evidence>
<proteinExistence type="inferred from homology"/>
<evidence type="ECO:0000313" key="6">
    <source>
        <dbReference type="Proteomes" id="UP001594351"/>
    </source>
</evidence>
<evidence type="ECO:0000256" key="2">
    <source>
        <dbReference type="ARBA" id="ARBA00022448"/>
    </source>
</evidence>
<dbReference type="InterPro" id="IPR039424">
    <property type="entry name" value="SBP_5"/>
</dbReference>
<protein>
    <submittedName>
        <fullName evidence="5">ABC transporter substrate-binding protein</fullName>
    </submittedName>
</protein>
<reference evidence="5 6" key="1">
    <citation type="submission" date="2024-09" db="EMBL/GenBank/DDBJ databases">
        <title>Laminarin stimulates single cell rates of sulfate reduction while oxygen inhibits transcriptomic activity in coastal marine sediment.</title>
        <authorList>
            <person name="Lindsay M."/>
            <person name="Orcutt B."/>
            <person name="Emerson D."/>
            <person name="Stepanauskas R."/>
            <person name="D'Angelo T."/>
        </authorList>
    </citation>
    <scope>NUCLEOTIDE SEQUENCE [LARGE SCALE GENOMIC DNA]</scope>
    <source>
        <strain evidence="5">SAG AM-311-K15</strain>
    </source>
</reference>
<organism evidence="5 6">
    <name type="scientific">candidate division CSSED10-310 bacterium</name>
    <dbReference type="NCBI Taxonomy" id="2855610"/>
    <lineage>
        <taxon>Bacteria</taxon>
        <taxon>Bacteria division CSSED10-310</taxon>
    </lineage>
</organism>
<dbReference type="Gene3D" id="3.10.105.10">
    <property type="entry name" value="Dipeptide-binding Protein, Domain 3"/>
    <property type="match status" value="1"/>
</dbReference>
<evidence type="ECO:0000259" key="4">
    <source>
        <dbReference type="Pfam" id="PF00496"/>
    </source>
</evidence>
<dbReference type="PANTHER" id="PTHR30290:SF9">
    <property type="entry name" value="OLIGOPEPTIDE-BINDING PROTEIN APPA"/>
    <property type="match status" value="1"/>
</dbReference>
<keyword evidence="3" id="KW-0732">Signal</keyword>
<comment type="caution">
    <text evidence="5">The sequence shown here is derived from an EMBL/GenBank/DDBJ whole genome shotgun (WGS) entry which is preliminary data.</text>
</comment>
<dbReference type="Proteomes" id="UP001594351">
    <property type="component" value="Unassembled WGS sequence"/>
</dbReference>
<dbReference type="SUPFAM" id="SSF53850">
    <property type="entry name" value="Periplasmic binding protein-like II"/>
    <property type="match status" value="1"/>
</dbReference>
<feature type="domain" description="Solute-binding protein family 5" evidence="4">
    <location>
        <begin position="8"/>
        <end position="176"/>
    </location>
</feature>
<dbReference type="PANTHER" id="PTHR30290">
    <property type="entry name" value="PERIPLASMIC BINDING COMPONENT OF ABC TRANSPORTER"/>
    <property type="match status" value="1"/>
</dbReference>
<keyword evidence="6" id="KW-1185">Reference proteome</keyword>
<dbReference type="Gene3D" id="3.40.190.10">
    <property type="entry name" value="Periplasmic binding protein-like II"/>
    <property type="match status" value="1"/>
</dbReference>
<name>A0ABV6YYK8_UNCC1</name>
<dbReference type="EMBL" id="JBHPBY010000158">
    <property type="protein sequence ID" value="MFC1851158.1"/>
    <property type="molecule type" value="Genomic_DNA"/>
</dbReference>